<feature type="signal peptide" evidence="2">
    <location>
        <begin position="1"/>
        <end position="26"/>
    </location>
</feature>
<reference evidence="5" key="1">
    <citation type="submission" date="2025-08" db="UniProtKB">
        <authorList>
            <consortium name="RefSeq"/>
        </authorList>
    </citation>
    <scope>IDENTIFICATION</scope>
    <source>
        <tissue evidence="5">Muscle</tissue>
    </source>
</reference>
<evidence type="ECO:0000256" key="1">
    <source>
        <dbReference type="SAM" id="MobiDB-lite"/>
    </source>
</evidence>
<feature type="region of interest" description="Disordered" evidence="1">
    <location>
        <begin position="727"/>
        <end position="811"/>
    </location>
</feature>
<keyword evidence="2" id="KW-0732">Signal</keyword>
<feature type="chain" id="PRO_5045821486" evidence="2">
    <location>
        <begin position="27"/>
        <end position="1074"/>
    </location>
</feature>
<protein>
    <submittedName>
        <fullName evidence="5">Uncharacterized protein LOC106460541</fullName>
    </submittedName>
</protein>
<dbReference type="RefSeq" id="XP_013775712.1">
    <property type="nucleotide sequence ID" value="XM_013920258.2"/>
</dbReference>
<organism evidence="4 5">
    <name type="scientific">Limulus polyphemus</name>
    <name type="common">Atlantic horseshoe crab</name>
    <dbReference type="NCBI Taxonomy" id="6850"/>
    <lineage>
        <taxon>Eukaryota</taxon>
        <taxon>Metazoa</taxon>
        <taxon>Ecdysozoa</taxon>
        <taxon>Arthropoda</taxon>
        <taxon>Chelicerata</taxon>
        <taxon>Merostomata</taxon>
        <taxon>Xiphosura</taxon>
        <taxon>Limulidae</taxon>
        <taxon>Limulus</taxon>
    </lineage>
</organism>
<name>A0ABM1B6C6_LIMPO</name>
<dbReference type="PROSITE" id="PS50213">
    <property type="entry name" value="FAS1"/>
    <property type="match status" value="6"/>
</dbReference>
<evidence type="ECO:0000313" key="5">
    <source>
        <dbReference type="RefSeq" id="XP_013775712.1"/>
    </source>
</evidence>
<dbReference type="GeneID" id="106460541"/>
<dbReference type="InterPro" id="IPR050904">
    <property type="entry name" value="Adhesion/Biosynth-related"/>
</dbReference>
<dbReference type="InterPro" id="IPR036378">
    <property type="entry name" value="FAS1_dom_sf"/>
</dbReference>
<dbReference type="PANTHER" id="PTHR10900:SF124">
    <property type="entry name" value="FI05614P"/>
    <property type="match status" value="1"/>
</dbReference>
<feature type="domain" description="FAS1" evidence="3">
    <location>
        <begin position="239"/>
        <end position="368"/>
    </location>
</feature>
<proteinExistence type="predicted"/>
<dbReference type="PANTHER" id="PTHR10900">
    <property type="entry name" value="PERIOSTIN-RELATED"/>
    <property type="match status" value="1"/>
</dbReference>
<dbReference type="SUPFAM" id="SSF82153">
    <property type="entry name" value="FAS1 domain"/>
    <property type="match status" value="6"/>
</dbReference>
<keyword evidence="4" id="KW-1185">Reference proteome</keyword>
<feature type="region of interest" description="Disordered" evidence="1">
    <location>
        <begin position="384"/>
        <end position="420"/>
    </location>
</feature>
<feature type="domain" description="FAS1" evidence="3">
    <location>
        <begin position="457"/>
        <end position="588"/>
    </location>
</feature>
<feature type="domain" description="FAS1" evidence="3">
    <location>
        <begin position="593"/>
        <end position="724"/>
    </location>
</feature>
<feature type="domain" description="FAS1" evidence="3">
    <location>
        <begin position="959"/>
        <end position="1074"/>
    </location>
</feature>
<accession>A0ABM1B6C6</accession>
<feature type="compositionally biased region" description="Polar residues" evidence="1">
    <location>
        <begin position="738"/>
        <end position="747"/>
    </location>
</feature>
<evidence type="ECO:0000256" key="2">
    <source>
        <dbReference type="SAM" id="SignalP"/>
    </source>
</evidence>
<sequence length="1074" mass="118814">MCTSRERCYLTVWILLGLAVSSFVDGKILDRTSWNLSRRHNNGLSYIRDDTENLKVIASERIEAHRHGNADYAPTEFEDKAKEKEIQYDYQFWFPVLSRIRRSTGRFEQLYETLVGLGLNKMCKYLRSAQLDDVLSSTGTFTIFAPNDEAFALVPGGVLEQITKNPEKLREFLLYHIIPGALQSSSIQNEIVQDSLQGTPIRFNVYGEMITVNGAKVVNPDGRFENNAVYAIDRVLYPVPSMDLVGQTKWTQNQLYRLLEVAGVDKELTDGTYTVFAPSDEAFQSLPQRVLEMLTSNVTLLKQVLLNHVLKGTYYSVALNDGLTLISIGGAPLTFQDRRGLMLVNSIPIVEPDFAVLNGVIHIINRVLLPSEVLKDCQCLPHEVQSPPSGEDVSQGHPQSPPIQEIPPFGSTPRVPPSDKIQTSILQQGDPVPSLPRLETVEGSPSPARNEILEVIKMPGLNVQGQPISLNIFYELLQTSDLVELLSQKGPFTVLVPTDDAFANLPDGVLEELRNNPQLLHRVLLTHIIGLSYDPQTLHNNMVIETNNGLRLFINILNNGKIILIEGSKLIASTVAQNGYVYVINRIIYPLPGLNIFSDIKERPNLSQLLSLVIKSGLQETLGGDGPYTIFAPTDEAFAAVPESVLQELLSNSDALQELIMNHVVEGAHYKKEFSNGFILPTSRGQKLQFFLASDGVYRVNDANIQESDISTGNGVIHVIDRVLFAPPVTQPGPGTPDDSQVQQQPQLPEKPLSGQSNLPTTGPSSEQEHPQPGHEVSTSGQPEKPPSQEVFVRTDGGQVPSLPRLEVEGVPPPTNTILQVIKMPGLNVQGQPVSLTIFYELLQKSGLLDLLSGQGPFTVFIPNDDAFANLPAGVLEELRNNPELLRRVLLSHVVNRSLNPKTLQNNMIVETNNNRRLFVNVLNDGKLILIGGAKLIASTKVQNGEFYVINRLIYPIPRMDIFTELKERPTLSQLVSLVMKSGLQDTLVGEGPYTIFAPTDEAFAAIPESVLQELLSNQDALREFIINHVVEGVHYKKGFTSGFILLTSRGKRLQFFVTSDGVYRVNDANFTGI</sequence>
<evidence type="ECO:0000259" key="3">
    <source>
        <dbReference type="PROSITE" id="PS50213"/>
    </source>
</evidence>
<gene>
    <name evidence="5" type="primary">LOC106460541</name>
</gene>
<dbReference type="InterPro" id="IPR000782">
    <property type="entry name" value="FAS1_domain"/>
</dbReference>
<evidence type="ECO:0000313" key="4">
    <source>
        <dbReference type="Proteomes" id="UP000694941"/>
    </source>
</evidence>
<feature type="domain" description="FAS1" evidence="3">
    <location>
        <begin position="823"/>
        <end position="954"/>
    </location>
</feature>
<dbReference type="Proteomes" id="UP000694941">
    <property type="component" value="Unplaced"/>
</dbReference>
<feature type="domain" description="FAS1" evidence="3">
    <location>
        <begin position="94"/>
        <end position="236"/>
    </location>
</feature>
<feature type="region of interest" description="Disordered" evidence="1">
    <location>
        <begin position="427"/>
        <end position="446"/>
    </location>
</feature>
<dbReference type="Gene3D" id="2.30.180.10">
    <property type="entry name" value="FAS1 domain"/>
    <property type="match status" value="6"/>
</dbReference>
<dbReference type="SMART" id="SM00554">
    <property type="entry name" value="FAS1"/>
    <property type="match status" value="6"/>
</dbReference>
<feature type="compositionally biased region" description="Polar residues" evidence="1">
    <location>
        <begin position="754"/>
        <end position="766"/>
    </location>
</feature>
<dbReference type="Pfam" id="PF02469">
    <property type="entry name" value="Fasciclin"/>
    <property type="match status" value="6"/>
</dbReference>